<keyword evidence="1" id="KW-0812">Transmembrane</keyword>
<dbReference type="AlphaFoldDB" id="A0A6G7VHJ8"/>
<dbReference type="EMBL" id="CP049811">
    <property type="protein sequence ID" value="QIK39370.1"/>
    <property type="molecule type" value="Genomic_DNA"/>
</dbReference>
<proteinExistence type="predicted"/>
<reference evidence="2 3" key="1">
    <citation type="submission" date="2020-03" db="EMBL/GenBank/DDBJ databases">
        <title>Complete genome sequence of Monaibacterium sp. ALG8 with diverse plasmids.</title>
        <authorList>
            <person name="Sun C."/>
        </authorList>
    </citation>
    <scope>NUCLEOTIDE SEQUENCE [LARGE SCALE GENOMIC DNA]</scope>
    <source>
        <strain evidence="2 3">ALG8</strain>
    </source>
</reference>
<accession>A0A6G7VHJ8</accession>
<dbReference type="RefSeq" id="WP_166187404.1">
    <property type="nucleotide sequence ID" value="NZ_CP049811.1"/>
</dbReference>
<dbReference type="KEGG" id="mon:G8E03_00520"/>
<evidence type="ECO:0000313" key="3">
    <source>
        <dbReference type="Proteomes" id="UP000500791"/>
    </source>
</evidence>
<organism evidence="2 3">
    <name type="scientific">Pontivivens nitratireducens</name>
    <dbReference type="NCBI Taxonomy" id="2758038"/>
    <lineage>
        <taxon>Bacteria</taxon>
        <taxon>Pseudomonadati</taxon>
        <taxon>Pseudomonadota</taxon>
        <taxon>Alphaproteobacteria</taxon>
        <taxon>Rhodobacterales</taxon>
        <taxon>Paracoccaceae</taxon>
        <taxon>Pontivivens</taxon>
    </lineage>
</organism>
<keyword evidence="3" id="KW-1185">Reference proteome</keyword>
<protein>
    <submittedName>
        <fullName evidence="2">Uncharacterized protein</fullName>
    </submittedName>
</protein>
<keyword evidence="1" id="KW-0472">Membrane</keyword>
<dbReference type="Proteomes" id="UP000500791">
    <property type="component" value="Chromosome"/>
</dbReference>
<gene>
    <name evidence="2" type="ORF">G8E03_00520</name>
</gene>
<evidence type="ECO:0000313" key="2">
    <source>
        <dbReference type="EMBL" id="QIK39370.1"/>
    </source>
</evidence>
<name>A0A6G7VHJ8_9RHOB</name>
<keyword evidence="1" id="KW-1133">Transmembrane helix</keyword>
<evidence type="ECO:0000256" key="1">
    <source>
        <dbReference type="SAM" id="Phobius"/>
    </source>
</evidence>
<feature type="transmembrane region" description="Helical" evidence="1">
    <location>
        <begin position="279"/>
        <end position="302"/>
    </location>
</feature>
<sequence>MTTVGLMWGVAQSHPWLTPYVERSARDVALILDAATARNLDPGWVDAQLRLAVTAQDRDRVALIAGLAERYDVPLDPALKAQADQVGEISVAQGVIVCGACAYDLNSCPGLAEVVSCNLPVELTPLGDVNALRRGAVDWWQDQPVDRFDVALASVGLAATGLAVASGGTSVTVKIGASVLRVGHRLGRVNARLLHAVSQGADSAAGLRGLRVMAGDLADVRQHTSLADTVALLAHVDDAGDAARLARVAEAAGPATRGHFEVLGKGRVFRALVRLSRPMIALGVLILALLTQISGIIASLLVHHLTRHRRLRGARR</sequence>